<dbReference type="InterPro" id="IPR000292">
    <property type="entry name" value="For/NO2_transpt"/>
</dbReference>
<keyword evidence="9" id="KW-1185">Reference proteome</keyword>
<dbReference type="InterPro" id="IPR023271">
    <property type="entry name" value="Aquaporin-like"/>
</dbReference>
<dbReference type="EMBL" id="CP039396">
    <property type="protein sequence ID" value="QCD41698.1"/>
    <property type="molecule type" value="Genomic_DNA"/>
</dbReference>
<comment type="subcellular location">
    <subcellularLocation>
        <location evidence="1">Membrane</location>
        <topology evidence="1">Multi-pass membrane protein</topology>
    </subcellularLocation>
</comment>
<keyword evidence="3 7" id="KW-0812">Transmembrane</keyword>
<dbReference type="NCBIfam" id="TIGR00790">
    <property type="entry name" value="fnt"/>
    <property type="match status" value="1"/>
</dbReference>
<keyword evidence="2" id="KW-0813">Transport</keyword>
<feature type="transmembrane region" description="Helical" evidence="7">
    <location>
        <begin position="195"/>
        <end position="217"/>
    </location>
</feature>
<keyword evidence="4 7" id="KW-1133">Transmembrane helix</keyword>
<keyword evidence="5 7" id="KW-0472">Membrane</keyword>
<dbReference type="InterPro" id="IPR024002">
    <property type="entry name" value="For/NO2_transpt_CS"/>
</dbReference>
<evidence type="ECO:0000256" key="3">
    <source>
        <dbReference type="ARBA" id="ARBA00022692"/>
    </source>
</evidence>
<evidence type="ECO:0000256" key="1">
    <source>
        <dbReference type="ARBA" id="ARBA00004141"/>
    </source>
</evidence>
<evidence type="ECO:0000256" key="4">
    <source>
        <dbReference type="ARBA" id="ARBA00022989"/>
    </source>
</evidence>
<feature type="transmembrane region" description="Helical" evidence="7">
    <location>
        <begin position="74"/>
        <end position="96"/>
    </location>
</feature>
<feature type="transmembrane region" description="Helical" evidence="7">
    <location>
        <begin position="161"/>
        <end position="183"/>
    </location>
</feature>
<dbReference type="PANTHER" id="PTHR30520">
    <property type="entry name" value="FORMATE TRANSPORTER-RELATED"/>
    <property type="match status" value="1"/>
</dbReference>
<proteinExistence type="inferred from homology"/>
<protein>
    <submittedName>
        <fullName evidence="8">Formate/nitrite transporter family protein</fullName>
    </submittedName>
</protein>
<evidence type="ECO:0000313" key="9">
    <source>
        <dbReference type="Proteomes" id="UP000297149"/>
    </source>
</evidence>
<name>A0A4V1D342_9BACT</name>
<dbReference type="KEGG" id="ddb:E7747_05000"/>
<gene>
    <name evidence="8" type="ORF">E7747_05000</name>
</gene>
<dbReference type="Pfam" id="PF01226">
    <property type="entry name" value="Form_Nir_trans"/>
    <property type="match status" value="1"/>
</dbReference>
<dbReference type="GO" id="GO:0005886">
    <property type="term" value="C:plasma membrane"/>
    <property type="evidence" value="ECO:0007669"/>
    <property type="project" value="TreeGrafter"/>
</dbReference>
<evidence type="ECO:0000256" key="2">
    <source>
        <dbReference type="ARBA" id="ARBA00022448"/>
    </source>
</evidence>
<dbReference type="PANTHER" id="PTHR30520:SF6">
    <property type="entry name" value="FORMATE_NITRATE FAMILY TRANSPORTER (EUROFUNG)"/>
    <property type="match status" value="1"/>
</dbReference>
<evidence type="ECO:0000313" key="8">
    <source>
        <dbReference type="EMBL" id="QCD41698.1"/>
    </source>
</evidence>
<feature type="transmembrane region" description="Helical" evidence="7">
    <location>
        <begin position="237"/>
        <end position="259"/>
    </location>
</feature>
<dbReference type="PROSITE" id="PS01005">
    <property type="entry name" value="FORMATE_NITRITE_TP_1"/>
    <property type="match status" value="1"/>
</dbReference>
<dbReference type="Gene3D" id="1.20.1080.10">
    <property type="entry name" value="Glycerol uptake facilitator protein"/>
    <property type="match status" value="1"/>
</dbReference>
<dbReference type="Proteomes" id="UP000297149">
    <property type="component" value="Chromosome"/>
</dbReference>
<feature type="transmembrane region" description="Helical" evidence="7">
    <location>
        <begin position="31"/>
        <end position="54"/>
    </location>
</feature>
<accession>A0A4V1D342</accession>
<evidence type="ECO:0000256" key="5">
    <source>
        <dbReference type="ARBA" id="ARBA00023136"/>
    </source>
</evidence>
<evidence type="ECO:0000256" key="7">
    <source>
        <dbReference type="SAM" id="Phobius"/>
    </source>
</evidence>
<sequence>MQIRTPREITETAATVGAAKANLTVKNPSRLLLASCLAGVYIALGGILSLIVGYGFPELTEANPAVQKLLSGCMFPIGLILVVVLGAELFTGNNALLIPSYAKGSHSFGLVMRNWVMVYIGNFIGAIAFTYIMVYACGLTSSAPYHEAIINIAKAKVSMTWLTVFIKGIGANWCVCLAVWLALSGKTFFEKALGCWLPVMAFVVLGYEHSIANMFFIPLGMMEGADIGIIEAITTNIIPATLGNIVGGALLVGAVNAYIHEIRKD</sequence>
<organism evidence="8 9">
    <name type="scientific">Duncaniella dubosii</name>
    <dbReference type="NCBI Taxonomy" id="2518971"/>
    <lineage>
        <taxon>Bacteria</taxon>
        <taxon>Pseudomonadati</taxon>
        <taxon>Bacteroidota</taxon>
        <taxon>Bacteroidia</taxon>
        <taxon>Bacteroidales</taxon>
        <taxon>Muribaculaceae</taxon>
        <taxon>Duncaniella</taxon>
    </lineage>
</organism>
<dbReference type="GO" id="GO:0015499">
    <property type="term" value="F:formate transmembrane transporter activity"/>
    <property type="evidence" value="ECO:0007669"/>
    <property type="project" value="TreeGrafter"/>
</dbReference>
<dbReference type="AlphaFoldDB" id="A0A4V1D342"/>
<evidence type="ECO:0000256" key="6">
    <source>
        <dbReference type="ARBA" id="ARBA00049660"/>
    </source>
</evidence>
<comment type="similarity">
    <text evidence="6">Belongs to the FNT transporter (TC 1.A.16) family.</text>
</comment>
<feature type="transmembrane region" description="Helical" evidence="7">
    <location>
        <begin position="116"/>
        <end position="141"/>
    </location>
</feature>
<dbReference type="RefSeq" id="WP_136414496.1">
    <property type="nucleotide sequence ID" value="NZ_CP039396.1"/>
</dbReference>
<reference evidence="9" key="1">
    <citation type="submission" date="2019-02" db="EMBL/GenBank/DDBJ databases">
        <title>Isolation and identification of novel species under the genus Muribaculum.</title>
        <authorList>
            <person name="Miyake S."/>
            <person name="Ding Y."/>
            <person name="Low A."/>
            <person name="Soh M."/>
            <person name="Seedorf H."/>
        </authorList>
    </citation>
    <scope>NUCLEOTIDE SEQUENCE [LARGE SCALE GENOMIC DNA]</scope>
    <source>
        <strain evidence="9">H5</strain>
    </source>
</reference>
<dbReference type="FunFam" id="1.20.1080.10:FF:000011">
    <property type="entry name" value="Formate family transporter"/>
    <property type="match status" value="1"/>
</dbReference>